<keyword evidence="5" id="KW-0808">Transferase</keyword>
<dbReference type="SMART" id="SM00387">
    <property type="entry name" value="HATPase_c"/>
    <property type="match status" value="1"/>
</dbReference>
<dbReference type="CDD" id="cd00075">
    <property type="entry name" value="HATPase"/>
    <property type="match status" value="1"/>
</dbReference>
<comment type="catalytic activity">
    <reaction evidence="1">
        <text>ATP + protein L-histidine = ADP + protein N-phospho-L-histidine.</text>
        <dbReference type="EC" id="2.7.13.3"/>
    </reaction>
</comment>
<dbReference type="Gene3D" id="3.30.565.10">
    <property type="entry name" value="Histidine kinase-like ATPase, C-terminal domain"/>
    <property type="match status" value="1"/>
</dbReference>
<keyword evidence="10 11" id="KW-0472">Membrane</keyword>
<dbReference type="SMART" id="SM00388">
    <property type="entry name" value="HisKA"/>
    <property type="match status" value="1"/>
</dbReference>
<evidence type="ECO:0000256" key="11">
    <source>
        <dbReference type="SAM" id="Phobius"/>
    </source>
</evidence>
<dbReference type="InterPro" id="IPR003661">
    <property type="entry name" value="HisK_dim/P_dom"/>
</dbReference>
<keyword evidence="7 14" id="KW-0418">Kinase</keyword>
<evidence type="ECO:0000259" key="12">
    <source>
        <dbReference type="PROSITE" id="PS50109"/>
    </source>
</evidence>
<keyword evidence="8 11" id="KW-1133">Transmembrane helix</keyword>
<accession>A0A3B0VJY2</accession>
<dbReference type="PRINTS" id="PR00344">
    <property type="entry name" value="BCTRLSENSOR"/>
</dbReference>
<keyword evidence="9" id="KW-0902">Two-component regulatory system</keyword>
<evidence type="ECO:0000256" key="3">
    <source>
        <dbReference type="ARBA" id="ARBA00012438"/>
    </source>
</evidence>
<dbReference type="Gene3D" id="6.10.340.10">
    <property type="match status" value="1"/>
</dbReference>
<reference evidence="14" key="1">
    <citation type="submission" date="2018-06" db="EMBL/GenBank/DDBJ databases">
        <authorList>
            <person name="Zhirakovskaya E."/>
        </authorList>
    </citation>
    <scope>NUCLEOTIDE SEQUENCE</scope>
</reference>
<dbReference type="InterPro" id="IPR005467">
    <property type="entry name" value="His_kinase_dom"/>
</dbReference>
<evidence type="ECO:0000256" key="1">
    <source>
        <dbReference type="ARBA" id="ARBA00000085"/>
    </source>
</evidence>
<dbReference type="Pfam" id="PF00672">
    <property type="entry name" value="HAMP"/>
    <property type="match status" value="1"/>
</dbReference>
<keyword evidence="6 11" id="KW-0812">Transmembrane</keyword>
<dbReference type="InterPro" id="IPR036097">
    <property type="entry name" value="HisK_dim/P_sf"/>
</dbReference>
<sequence length="405" mass="44636">MTNQYAGPEIYVQTRDVAGKIIDRSLNLGENNLPLALTERSALEPDSAWTEIAIVAGERRLIYNQPILHDASKGSLLQISSSLTDRDRSLNNLSRVLVAGNFFVIVAAFGTGWLLAGVGLRPISRLAQAILAIGKMRDFSRRVNYVGSDDEIGQLASTFDQMLAELEDAHRQTEQTLQAQRRFVADASHELRTPLTTARGNLALLRREPPISKNDRYEVLVDLVEETDRLIRLVNDLLVLARADVQPPQWQDPVKLQPLLAVVQRQMKQLAPKRKIQFAQISDGTLAPITVLGNADALKQVLLILLDNAVKHTLPSAQIVLKTAVINSTVEICVCDSGSGIPQEELIHIFDRFYVVDTARTQNSTGLGLSIAKTLVESQNGQLTVTSNATKGTMFKVTLSCKKQF</sequence>
<evidence type="ECO:0000256" key="2">
    <source>
        <dbReference type="ARBA" id="ARBA00004370"/>
    </source>
</evidence>
<dbReference type="AlphaFoldDB" id="A0A3B0VJY2"/>
<comment type="subcellular location">
    <subcellularLocation>
        <location evidence="2">Membrane</location>
    </subcellularLocation>
</comment>
<dbReference type="FunFam" id="1.10.287.130:FF:000001">
    <property type="entry name" value="Two-component sensor histidine kinase"/>
    <property type="match status" value="1"/>
</dbReference>
<evidence type="ECO:0000256" key="6">
    <source>
        <dbReference type="ARBA" id="ARBA00022692"/>
    </source>
</evidence>
<dbReference type="PANTHER" id="PTHR45436">
    <property type="entry name" value="SENSOR HISTIDINE KINASE YKOH"/>
    <property type="match status" value="1"/>
</dbReference>
<dbReference type="PANTHER" id="PTHR45436:SF5">
    <property type="entry name" value="SENSOR HISTIDINE KINASE TRCS"/>
    <property type="match status" value="1"/>
</dbReference>
<evidence type="ECO:0000256" key="10">
    <source>
        <dbReference type="ARBA" id="ARBA00023136"/>
    </source>
</evidence>
<dbReference type="GO" id="GO:0005886">
    <property type="term" value="C:plasma membrane"/>
    <property type="evidence" value="ECO:0007669"/>
    <property type="project" value="TreeGrafter"/>
</dbReference>
<evidence type="ECO:0000256" key="9">
    <source>
        <dbReference type="ARBA" id="ARBA00023012"/>
    </source>
</evidence>
<dbReference type="SMART" id="SM00304">
    <property type="entry name" value="HAMP"/>
    <property type="match status" value="1"/>
</dbReference>
<organism evidence="14">
    <name type="scientific">hydrothermal vent metagenome</name>
    <dbReference type="NCBI Taxonomy" id="652676"/>
    <lineage>
        <taxon>unclassified sequences</taxon>
        <taxon>metagenomes</taxon>
        <taxon>ecological metagenomes</taxon>
    </lineage>
</organism>
<dbReference type="PROSITE" id="PS50885">
    <property type="entry name" value="HAMP"/>
    <property type="match status" value="1"/>
</dbReference>
<protein>
    <recommendedName>
        <fullName evidence="3">histidine kinase</fullName>
        <ecNumber evidence="3">2.7.13.3</ecNumber>
    </recommendedName>
</protein>
<dbReference type="Pfam" id="PF00512">
    <property type="entry name" value="HisKA"/>
    <property type="match status" value="1"/>
</dbReference>
<dbReference type="SUPFAM" id="SSF47384">
    <property type="entry name" value="Homodimeric domain of signal transducing histidine kinase"/>
    <property type="match status" value="1"/>
</dbReference>
<name>A0A3B0VJY2_9ZZZZ</name>
<evidence type="ECO:0000313" key="14">
    <source>
        <dbReference type="EMBL" id="VAW43231.1"/>
    </source>
</evidence>
<gene>
    <name evidence="14" type="ORF">MNBD_CHLOROFLEXI01-607</name>
</gene>
<evidence type="ECO:0000256" key="7">
    <source>
        <dbReference type="ARBA" id="ARBA00022777"/>
    </source>
</evidence>
<dbReference type="FunFam" id="3.30.565.10:FF:000006">
    <property type="entry name" value="Sensor histidine kinase WalK"/>
    <property type="match status" value="1"/>
</dbReference>
<dbReference type="Gene3D" id="1.10.287.130">
    <property type="match status" value="1"/>
</dbReference>
<feature type="domain" description="HAMP" evidence="13">
    <location>
        <begin position="117"/>
        <end position="171"/>
    </location>
</feature>
<dbReference type="InterPro" id="IPR004358">
    <property type="entry name" value="Sig_transdc_His_kin-like_C"/>
</dbReference>
<feature type="transmembrane region" description="Helical" evidence="11">
    <location>
        <begin position="96"/>
        <end position="116"/>
    </location>
</feature>
<proteinExistence type="predicted"/>
<feature type="domain" description="Histidine kinase" evidence="12">
    <location>
        <begin position="186"/>
        <end position="403"/>
    </location>
</feature>
<dbReference type="InterPro" id="IPR050428">
    <property type="entry name" value="TCS_sensor_his_kinase"/>
</dbReference>
<dbReference type="GO" id="GO:0000155">
    <property type="term" value="F:phosphorelay sensor kinase activity"/>
    <property type="evidence" value="ECO:0007669"/>
    <property type="project" value="InterPro"/>
</dbReference>
<evidence type="ECO:0000259" key="13">
    <source>
        <dbReference type="PROSITE" id="PS50885"/>
    </source>
</evidence>
<dbReference type="SUPFAM" id="SSF55874">
    <property type="entry name" value="ATPase domain of HSP90 chaperone/DNA topoisomerase II/histidine kinase"/>
    <property type="match status" value="1"/>
</dbReference>
<dbReference type="InterPro" id="IPR036890">
    <property type="entry name" value="HATPase_C_sf"/>
</dbReference>
<dbReference type="CDD" id="cd00082">
    <property type="entry name" value="HisKA"/>
    <property type="match status" value="1"/>
</dbReference>
<dbReference type="CDD" id="cd06225">
    <property type="entry name" value="HAMP"/>
    <property type="match status" value="1"/>
</dbReference>
<dbReference type="EC" id="2.7.13.3" evidence="3"/>
<dbReference type="SUPFAM" id="SSF158472">
    <property type="entry name" value="HAMP domain-like"/>
    <property type="match status" value="1"/>
</dbReference>
<keyword evidence="4" id="KW-0597">Phosphoprotein</keyword>
<dbReference type="InterPro" id="IPR003660">
    <property type="entry name" value="HAMP_dom"/>
</dbReference>
<dbReference type="Pfam" id="PF02518">
    <property type="entry name" value="HATPase_c"/>
    <property type="match status" value="1"/>
</dbReference>
<evidence type="ECO:0000256" key="4">
    <source>
        <dbReference type="ARBA" id="ARBA00022553"/>
    </source>
</evidence>
<dbReference type="PROSITE" id="PS50109">
    <property type="entry name" value="HIS_KIN"/>
    <property type="match status" value="1"/>
</dbReference>
<dbReference type="EMBL" id="UOEU01001048">
    <property type="protein sequence ID" value="VAW43231.1"/>
    <property type="molecule type" value="Genomic_DNA"/>
</dbReference>
<evidence type="ECO:0000256" key="5">
    <source>
        <dbReference type="ARBA" id="ARBA00022679"/>
    </source>
</evidence>
<evidence type="ECO:0000256" key="8">
    <source>
        <dbReference type="ARBA" id="ARBA00022989"/>
    </source>
</evidence>
<dbReference type="InterPro" id="IPR003594">
    <property type="entry name" value="HATPase_dom"/>
</dbReference>